<comment type="caution">
    <text evidence="1">The sequence shown here is derived from an EMBL/GenBank/DDBJ whole genome shotgun (WGS) entry which is preliminary data.</text>
</comment>
<sequence>MGVELSLLDPEERRLYLNLILQAGLEEDFLEWLRQQGITHVVGRFDNIPLELIKAYAGEKKLTVNGEEAERVQEVGEADERFIPAKARSRRF</sequence>
<organism evidence="1">
    <name type="scientific">Thermogladius calderae</name>
    <dbReference type="NCBI Taxonomy" id="1200300"/>
    <lineage>
        <taxon>Archaea</taxon>
        <taxon>Thermoproteota</taxon>
        <taxon>Thermoprotei</taxon>
        <taxon>Desulfurococcales</taxon>
        <taxon>Desulfurococcaceae</taxon>
        <taxon>Thermogladius</taxon>
    </lineage>
</organism>
<gene>
    <name evidence="1" type="ORF">ENM60_05345</name>
</gene>
<accession>A0A7J3Y020</accession>
<protein>
    <submittedName>
        <fullName evidence="1">Uncharacterized protein</fullName>
    </submittedName>
</protein>
<evidence type="ECO:0000313" key="1">
    <source>
        <dbReference type="EMBL" id="HHP68191.1"/>
    </source>
</evidence>
<name>A0A7J3Y020_9CREN</name>
<reference evidence="1" key="1">
    <citation type="journal article" date="2020" name="mSystems">
        <title>Genome- and Community-Level Interaction Insights into Carbon Utilization and Element Cycling Functions of Hydrothermarchaeota in Hydrothermal Sediment.</title>
        <authorList>
            <person name="Zhou Z."/>
            <person name="Liu Y."/>
            <person name="Xu W."/>
            <person name="Pan J."/>
            <person name="Luo Z.H."/>
            <person name="Li M."/>
        </authorList>
    </citation>
    <scope>NUCLEOTIDE SEQUENCE [LARGE SCALE GENOMIC DNA]</scope>
    <source>
        <strain evidence="1">SpSt-110</strain>
    </source>
</reference>
<dbReference type="EMBL" id="DRYK01000066">
    <property type="protein sequence ID" value="HHP68191.1"/>
    <property type="molecule type" value="Genomic_DNA"/>
</dbReference>
<proteinExistence type="predicted"/>
<dbReference type="AlphaFoldDB" id="A0A7J3Y020"/>